<evidence type="ECO:0000313" key="3">
    <source>
        <dbReference type="Proteomes" id="UP000550707"/>
    </source>
</evidence>
<organism evidence="2 3">
    <name type="scientific">Molossus molossus</name>
    <name type="common">Pallas' mastiff bat</name>
    <name type="synonym">Vespertilio molossus</name>
    <dbReference type="NCBI Taxonomy" id="27622"/>
    <lineage>
        <taxon>Eukaryota</taxon>
        <taxon>Metazoa</taxon>
        <taxon>Chordata</taxon>
        <taxon>Craniata</taxon>
        <taxon>Vertebrata</taxon>
        <taxon>Euteleostomi</taxon>
        <taxon>Mammalia</taxon>
        <taxon>Eutheria</taxon>
        <taxon>Laurasiatheria</taxon>
        <taxon>Chiroptera</taxon>
        <taxon>Yangochiroptera</taxon>
        <taxon>Molossidae</taxon>
        <taxon>Molossus</taxon>
    </lineage>
</organism>
<evidence type="ECO:0000313" key="2">
    <source>
        <dbReference type="EMBL" id="KAF6437959.1"/>
    </source>
</evidence>
<gene>
    <name evidence="2" type="ORF">HJG59_008674</name>
</gene>
<dbReference type="InParanoid" id="A0A7J8ES81"/>
<proteinExistence type="predicted"/>
<keyword evidence="3" id="KW-1185">Reference proteome</keyword>
<name>A0A7J8ES81_MOLMO</name>
<dbReference type="EMBL" id="JACASF010000013">
    <property type="protein sequence ID" value="KAF6437959.1"/>
    <property type="molecule type" value="Genomic_DNA"/>
</dbReference>
<dbReference type="AlphaFoldDB" id="A0A7J8ES81"/>
<sequence>MKPGADIHTCPESWKAAHMPAPAWALALGLEMPHLLLDSPGAPGRCKGPKTSPAVEGVAPEHSVTWRQGEAAVDCVTAPPPPHTVDGVQTPGPGPAPPEDHSRAGAKGSHKLSLPSTSKVPQLSCLQKRQFKVLQEIGCICLLLQNQELKRINHTQGSLGGRLSTISSQSCVIIIP</sequence>
<dbReference type="Proteomes" id="UP000550707">
    <property type="component" value="Unassembled WGS sequence"/>
</dbReference>
<accession>A0A7J8ES81</accession>
<feature type="region of interest" description="Disordered" evidence="1">
    <location>
        <begin position="77"/>
        <end position="117"/>
    </location>
</feature>
<reference evidence="2 3" key="1">
    <citation type="journal article" date="2020" name="Nature">
        <title>Six reference-quality genomes reveal evolution of bat adaptations.</title>
        <authorList>
            <person name="Jebb D."/>
            <person name="Huang Z."/>
            <person name="Pippel M."/>
            <person name="Hughes G.M."/>
            <person name="Lavrichenko K."/>
            <person name="Devanna P."/>
            <person name="Winkler S."/>
            <person name="Jermiin L.S."/>
            <person name="Skirmuntt E.C."/>
            <person name="Katzourakis A."/>
            <person name="Burkitt-Gray L."/>
            <person name="Ray D.A."/>
            <person name="Sullivan K.A.M."/>
            <person name="Roscito J.G."/>
            <person name="Kirilenko B.M."/>
            <person name="Davalos L.M."/>
            <person name="Corthals A.P."/>
            <person name="Power M.L."/>
            <person name="Jones G."/>
            <person name="Ransome R.D."/>
            <person name="Dechmann D.K.N."/>
            <person name="Locatelli A.G."/>
            <person name="Puechmaille S.J."/>
            <person name="Fedrigo O."/>
            <person name="Jarvis E.D."/>
            <person name="Hiller M."/>
            <person name="Vernes S.C."/>
            <person name="Myers E.W."/>
            <person name="Teeling E.C."/>
        </authorList>
    </citation>
    <scope>NUCLEOTIDE SEQUENCE [LARGE SCALE GENOMIC DNA]</scope>
    <source>
        <strain evidence="2">MMolMol1</strain>
        <tissue evidence="2">Muscle</tissue>
    </source>
</reference>
<protein>
    <submittedName>
        <fullName evidence="2">Uncharacterized protein</fullName>
    </submittedName>
</protein>
<evidence type="ECO:0000256" key="1">
    <source>
        <dbReference type="SAM" id="MobiDB-lite"/>
    </source>
</evidence>
<comment type="caution">
    <text evidence="2">The sequence shown here is derived from an EMBL/GenBank/DDBJ whole genome shotgun (WGS) entry which is preliminary data.</text>
</comment>